<evidence type="ECO:0000313" key="3">
    <source>
        <dbReference type="Proteomes" id="UP000826234"/>
    </source>
</evidence>
<dbReference type="EMBL" id="JAIPUX010000439">
    <property type="protein sequence ID" value="KAH0628618.1"/>
    <property type="molecule type" value="Genomic_DNA"/>
</dbReference>
<keyword evidence="1" id="KW-0732">Signal</keyword>
<dbReference type="InterPro" id="IPR026614">
    <property type="entry name" value="ANGPTL8"/>
</dbReference>
<organism evidence="2 3">
    <name type="scientific">Phrynosoma platyrhinos</name>
    <name type="common">Desert horned lizard</name>
    <dbReference type="NCBI Taxonomy" id="52577"/>
    <lineage>
        <taxon>Eukaryota</taxon>
        <taxon>Metazoa</taxon>
        <taxon>Chordata</taxon>
        <taxon>Craniata</taxon>
        <taxon>Vertebrata</taxon>
        <taxon>Euteleostomi</taxon>
        <taxon>Lepidosauria</taxon>
        <taxon>Squamata</taxon>
        <taxon>Bifurcata</taxon>
        <taxon>Unidentata</taxon>
        <taxon>Episquamata</taxon>
        <taxon>Toxicofera</taxon>
        <taxon>Iguania</taxon>
        <taxon>Phrynosomatidae</taxon>
        <taxon>Phrynosomatinae</taxon>
        <taxon>Phrynosoma</taxon>
    </lineage>
</organism>
<dbReference type="Proteomes" id="UP000826234">
    <property type="component" value="Unassembled WGS sequence"/>
</dbReference>
<dbReference type="PANTHER" id="PTHR21463">
    <property type="entry name" value="ANGIOPOIETIN-LIKE PROTEIN 8"/>
    <property type="match status" value="1"/>
</dbReference>
<accession>A0ABQ7TG58</accession>
<evidence type="ECO:0000313" key="2">
    <source>
        <dbReference type="EMBL" id="KAH0628618.1"/>
    </source>
</evidence>
<keyword evidence="3" id="KW-1185">Reference proteome</keyword>
<name>A0ABQ7TG58_PHRPL</name>
<reference evidence="2 3" key="1">
    <citation type="journal article" date="2022" name="Gigascience">
        <title>A chromosome-level genome assembly and annotation of the desert horned lizard, Phrynosoma platyrhinos, provides insight into chromosomal rearrangements among reptiles.</title>
        <authorList>
            <person name="Koochekian N."/>
            <person name="Ascanio A."/>
            <person name="Farleigh K."/>
            <person name="Card D.C."/>
            <person name="Schield D.R."/>
            <person name="Castoe T.A."/>
            <person name="Jezkova T."/>
        </authorList>
    </citation>
    <scope>NUCLEOTIDE SEQUENCE [LARGE SCALE GENOMIC DNA]</scope>
    <source>
        <strain evidence="2">NK-2021</strain>
    </source>
</reference>
<comment type="caution">
    <text evidence="2">The sequence shown here is derived from an EMBL/GenBank/DDBJ whole genome shotgun (WGS) entry which is preliminary data.</text>
</comment>
<feature type="signal peptide" evidence="1">
    <location>
        <begin position="1"/>
        <end position="17"/>
    </location>
</feature>
<dbReference type="PANTHER" id="PTHR21463:SF0">
    <property type="entry name" value="ANGIOPOIETIN-LIKE PROTEIN 8"/>
    <property type="match status" value="1"/>
</dbReference>
<sequence>MLTFLSLCILLPHAIMAAPALAGPQQAALQEEVNVLVYGVIQFSTALHELYNSTAQKLDRIRHRTDIYEQSLRTLHHQAQSAQQKQQEIRRILEGLQFHLSPLPKATIPDCVTTTLALPSLATISVFPQKAEDMMLRKEDQRNKEVLQGVHVGHQKLVQRLKALEERLLCMEERSFQNQEPEVAALKMKSHTGVKLNLEKSTVAKFTSRR</sequence>
<protein>
    <submittedName>
        <fullName evidence="2">Uncharacterized protein</fullName>
    </submittedName>
</protein>
<feature type="chain" id="PRO_5045082990" evidence="1">
    <location>
        <begin position="18"/>
        <end position="210"/>
    </location>
</feature>
<evidence type="ECO:0000256" key="1">
    <source>
        <dbReference type="SAM" id="SignalP"/>
    </source>
</evidence>
<proteinExistence type="predicted"/>
<gene>
    <name evidence="2" type="ORF">JD844_009977</name>
</gene>